<dbReference type="PANTHER" id="PTHR46124">
    <property type="entry name" value="D-AMINOACYL-TRNA DEACYLASE"/>
    <property type="match status" value="1"/>
</dbReference>
<reference evidence="2" key="1">
    <citation type="submission" date="2021-02" db="EMBL/GenBank/DDBJ databases">
        <authorList>
            <person name="Nowell W R."/>
        </authorList>
    </citation>
    <scope>NUCLEOTIDE SEQUENCE</scope>
</reference>
<gene>
    <name evidence="2" type="ORF">FNK824_LOCUS39694</name>
</gene>
<name>A0A820G9Q4_9BILA</name>
<dbReference type="SUPFAM" id="SSF51556">
    <property type="entry name" value="Metallo-dependent hydrolases"/>
    <property type="match status" value="1"/>
</dbReference>
<proteinExistence type="inferred from homology"/>
<dbReference type="AlphaFoldDB" id="A0A820G9Q4"/>
<dbReference type="InterPro" id="IPR001130">
    <property type="entry name" value="TatD-like"/>
</dbReference>
<evidence type="ECO:0000313" key="2">
    <source>
        <dbReference type="EMBL" id="CAF4275831.1"/>
    </source>
</evidence>
<protein>
    <submittedName>
        <fullName evidence="2">Uncharacterized protein</fullName>
    </submittedName>
</protein>
<evidence type="ECO:0000313" key="3">
    <source>
        <dbReference type="Proteomes" id="UP000663874"/>
    </source>
</evidence>
<sequence length="206" mass="23772">HNAKIFTTYGIHPKYLPSNRKRVLQELENIFKNEFDLNTTKVAIGECGLDDTTAELQLPVVLHGRGTNSFEAMLHELKLHLNDMHRIHWHCVNPRSDLNVISNFLNHFQNSFIGLNGSIIIEHDLESQKLFNNWLLAQQNVLDQIIIETDFSFLRPPTLETNQYNPVSGISTTAQSIVNILRMKNLNATKIIDRWNNNIRRIHGID</sequence>
<accession>A0A820G9Q4</accession>
<comment type="caution">
    <text evidence="2">The sequence shown here is derived from an EMBL/GenBank/DDBJ whole genome shotgun (WGS) entry which is preliminary data.</text>
</comment>
<dbReference type="GO" id="GO:0016788">
    <property type="term" value="F:hydrolase activity, acting on ester bonds"/>
    <property type="evidence" value="ECO:0007669"/>
    <property type="project" value="InterPro"/>
</dbReference>
<dbReference type="Pfam" id="PF01026">
    <property type="entry name" value="TatD_DNase"/>
    <property type="match status" value="1"/>
</dbReference>
<dbReference type="PANTHER" id="PTHR46124:SF2">
    <property type="entry name" value="D-AMINOACYL-TRNA DEACYLASE"/>
    <property type="match status" value="1"/>
</dbReference>
<dbReference type="Gene3D" id="3.20.20.140">
    <property type="entry name" value="Metal-dependent hydrolases"/>
    <property type="match status" value="2"/>
</dbReference>
<feature type="non-terminal residue" evidence="2">
    <location>
        <position position="206"/>
    </location>
</feature>
<dbReference type="InterPro" id="IPR032466">
    <property type="entry name" value="Metal_Hydrolase"/>
</dbReference>
<evidence type="ECO:0000256" key="1">
    <source>
        <dbReference type="ARBA" id="ARBA00009275"/>
    </source>
</evidence>
<dbReference type="EMBL" id="CAJOBE010027049">
    <property type="protein sequence ID" value="CAF4275831.1"/>
    <property type="molecule type" value="Genomic_DNA"/>
</dbReference>
<organism evidence="2 3">
    <name type="scientific">Rotaria sordida</name>
    <dbReference type="NCBI Taxonomy" id="392033"/>
    <lineage>
        <taxon>Eukaryota</taxon>
        <taxon>Metazoa</taxon>
        <taxon>Spiralia</taxon>
        <taxon>Gnathifera</taxon>
        <taxon>Rotifera</taxon>
        <taxon>Eurotatoria</taxon>
        <taxon>Bdelloidea</taxon>
        <taxon>Philodinida</taxon>
        <taxon>Philodinidae</taxon>
        <taxon>Rotaria</taxon>
    </lineage>
</organism>
<comment type="similarity">
    <text evidence="1">Belongs to the metallo-dependent hydrolases superfamily. TatD-type hydrolase family.</text>
</comment>
<dbReference type="Proteomes" id="UP000663874">
    <property type="component" value="Unassembled WGS sequence"/>
</dbReference>